<organism evidence="2 3">
    <name type="scientific">Paspalum notatum var. saurae</name>
    <dbReference type="NCBI Taxonomy" id="547442"/>
    <lineage>
        <taxon>Eukaryota</taxon>
        <taxon>Viridiplantae</taxon>
        <taxon>Streptophyta</taxon>
        <taxon>Embryophyta</taxon>
        <taxon>Tracheophyta</taxon>
        <taxon>Spermatophyta</taxon>
        <taxon>Magnoliopsida</taxon>
        <taxon>Liliopsida</taxon>
        <taxon>Poales</taxon>
        <taxon>Poaceae</taxon>
        <taxon>PACMAD clade</taxon>
        <taxon>Panicoideae</taxon>
        <taxon>Andropogonodae</taxon>
        <taxon>Paspaleae</taxon>
        <taxon>Paspalinae</taxon>
        <taxon>Paspalum</taxon>
    </lineage>
</organism>
<feature type="chain" id="PRO_5042859468" description="Bowman-Birk serine protease inhibitors family domain-containing protein" evidence="1">
    <location>
        <begin position="31"/>
        <end position="127"/>
    </location>
</feature>
<keyword evidence="3" id="KW-1185">Reference proteome</keyword>
<reference evidence="2 3" key="1">
    <citation type="submission" date="2024-02" db="EMBL/GenBank/DDBJ databases">
        <title>High-quality chromosome-scale genome assembly of Pensacola bahiagrass (Paspalum notatum Flugge var. saurae).</title>
        <authorList>
            <person name="Vega J.M."/>
            <person name="Podio M."/>
            <person name="Orjuela J."/>
            <person name="Siena L.A."/>
            <person name="Pessino S.C."/>
            <person name="Combes M.C."/>
            <person name="Mariac C."/>
            <person name="Albertini E."/>
            <person name="Pupilli F."/>
            <person name="Ortiz J.P.A."/>
            <person name="Leblanc O."/>
        </authorList>
    </citation>
    <scope>NUCLEOTIDE SEQUENCE [LARGE SCALE GENOMIC DNA]</scope>
    <source>
        <strain evidence="2">R1</strain>
        <tissue evidence="2">Leaf</tissue>
    </source>
</reference>
<keyword evidence="1" id="KW-0732">Signal</keyword>
<dbReference type="EMBL" id="CP144749">
    <property type="protein sequence ID" value="WVZ78192.1"/>
    <property type="molecule type" value="Genomic_DNA"/>
</dbReference>
<accession>A0AAQ3WXP0</accession>
<protein>
    <recommendedName>
        <fullName evidence="4">Bowman-Birk serine protease inhibitors family domain-containing protein</fullName>
    </recommendedName>
</protein>
<dbReference type="Proteomes" id="UP001341281">
    <property type="component" value="Chromosome 05"/>
</dbReference>
<evidence type="ECO:0000313" key="2">
    <source>
        <dbReference type="EMBL" id="WVZ78192.1"/>
    </source>
</evidence>
<name>A0AAQ3WXP0_PASNO</name>
<evidence type="ECO:0000256" key="1">
    <source>
        <dbReference type="SAM" id="SignalP"/>
    </source>
</evidence>
<evidence type="ECO:0000313" key="3">
    <source>
        <dbReference type="Proteomes" id="UP001341281"/>
    </source>
</evidence>
<feature type="signal peptide" evidence="1">
    <location>
        <begin position="1"/>
        <end position="30"/>
    </location>
</feature>
<proteinExistence type="predicted"/>
<gene>
    <name evidence="2" type="ORF">U9M48_025943</name>
</gene>
<sequence>MKNTTRNKQCGVLLMLLTVLFLIFALSAQCRPHNNKQQQLHVVVAAGTASSRRGQQQANTTVDDESKLVLKFCTLETCEGHVPCYCCQTLKPYPDCYEELKDCQAVCPPCNPKCPPKPPAGRHTTRG</sequence>
<evidence type="ECO:0008006" key="4">
    <source>
        <dbReference type="Google" id="ProtNLM"/>
    </source>
</evidence>
<dbReference type="AlphaFoldDB" id="A0AAQ3WXP0"/>